<reference evidence="1 2" key="1">
    <citation type="journal article" date="2020" name="Nature">
        <title>Six reference-quality genomes reveal evolution of bat adaptations.</title>
        <authorList>
            <person name="Jebb D."/>
            <person name="Huang Z."/>
            <person name="Pippel M."/>
            <person name="Hughes G.M."/>
            <person name="Lavrichenko K."/>
            <person name="Devanna P."/>
            <person name="Winkler S."/>
            <person name="Jermiin L.S."/>
            <person name="Skirmuntt E.C."/>
            <person name="Katzourakis A."/>
            <person name="Burkitt-Gray L."/>
            <person name="Ray D.A."/>
            <person name="Sullivan K.A.M."/>
            <person name="Roscito J.G."/>
            <person name="Kirilenko B.M."/>
            <person name="Davalos L.M."/>
            <person name="Corthals A.P."/>
            <person name="Power M.L."/>
            <person name="Jones G."/>
            <person name="Ransome R.D."/>
            <person name="Dechmann D.K.N."/>
            <person name="Locatelli A.G."/>
            <person name="Puechmaille S.J."/>
            <person name="Fedrigo O."/>
            <person name="Jarvis E.D."/>
            <person name="Hiller M."/>
            <person name="Vernes S.C."/>
            <person name="Myers E.W."/>
            <person name="Teeling E.C."/>
        </authorList>
    </citation>
    <scope>NUCLEOTIDE SEQUENCE [LARGE SCALE GENOMIC DNA]</scope>
    <source>
        <strain evidence="1">Bat1K_MPI-CBG_1</strain>
    </source>
</reference>
<comment type="caution">
    <text evidence="1">The sequence shown here is derived from an EMBL/GenBank/DDBJ whole genome shotgun (WGS) entry which is preliminary data.</text>
</comment>
<evidence type="ECO:0000313" key="2">
    <source>
        <dbReference type="Proteomes" id="UP000664940"/>
    </source>
</evidence>
<gene>
    <name evidence="1" type="ORF">HJG60_010934</name>
</gene>
<name>A0A834AC69_9CHIR</name>
<evidence type="ECO:0000313" key="1">
    <source>
        <dbReference type="EMBL" id="KAF6109719.1"/>
    </source>
</evidence>
<dbReference type="AlphaFoldDB" id="A0A834AC69"/>
<organism evidence="1 2">
    <name type="scientific">Phyllostomus discolor</name>
    <name type="common">pale spear-nosed bat</name>
    <dbReference type="NCBI Taxonomy" id="89673"/>
    <lineage>
        <taxon>Eukaryota</taxon>
        <taxon>Metazoa</taxon>
        <taxon>Chordata</taxon>
        <taxon>Craniata</taxon>
        <taxon>Vertebrata</taxon>
        <taxon>Euteleostomi</taxon>
        <taxon>Mammalia</taxon>
        <taxon>Eutheria</taxon>
        <taxon>Laurasiatheria</taxon>
        <taxon>Chiroptera</taxon>
        <taxon>Yangochiroptera</taxon>
        <taxon>Phyllostomidae</taxon>
        <taxon>Phyllostominae</taxon>
        <taxon>Phyllostomus</taxon>
    </lineage>
</organism>
<dbReference type="EMBL" id="JABVXQ010000005">
    <property type="protein sequence ID" value="KAF6109719.1"/>
    <property type="molecule type" value="Genomic_DNA"/>
</dbReference>
<sequence length="133" mass="14501">MKPLSPLTGGTEEEVVLLAPGQKLSLAGWCMERWSCCWSCCPRQKRGIKTAGFSLLPSSSLPPGLPLAIFSWKPDEVGAEKGSLRGSATANTEQSRGEWKTCLRANYPGEANHSSLSPSPLIKVRVLRHTPYY</sequence>
<dbReference type="Proteomes" id="UP000664940">
    <property type="component" value="Unassembled WGS sequence"/>
</dbReference>
<accession>A0A834AC69</accession>
<protein>
    <submittedName>
        <fullName evidence="1">Uncharacterized protein</fullName>
    </submittedName>
</protein>
<proteinExistence type="predicted"/>